<keyword evidence="2 4" id="KW-0732">Signal</keyword>
<organism evidence="5 6">
    <name type="scientific">Oedothorax gibbosus</name>
    <dbReference type="NCBI Taxonomy" id="931172"/>
    <lineage>
        <taxon>Eukaryota</taxon>
        <taxon>Metazoa</taxon>
        <taxon>Ecdysozoa</taxon>
        <taxon>Arthropoda</taxon>
        <taxon>Chelicerata</taxon>
        <taxon>Arachnida</taxon>
        <taxon>Araneae</taxon>
        <taxon>Araneomorphae</taxon>
        <taxon>Entelegynae</taxon>
        <taxon>Araneoidea</taxon>
        <taxon>Linyphiidae</taxon>
        <taxon>Erigoninae</taxon>
        <taxon>Oedothorax</taxon>
    </lineage>
</organism>
<evidence type="ECO:0000256" key="3">
    <source>
        <dbReference type="ARBA" id="ARBA00022737"/>
    </source>
</evidence>
<feature type="signal peptide" evidence="4">
    <location>
        <begin position="1"/>
        <end position="21"/>
    </location>
</feature>
<dbReference type="Proteomes" id="UP000827092">
    <property type="component" value="Unassembled WGS sequence"/>
</dbReference>
<dbReference type="GO" id="GO:0016020">
    <property type="term" value="C:membrane"/>
    <property type="evidence" value="ECO:0007669"/>
    <property type="project" value="TreeGrafter"/>
</dbReference>
<evidence type="ECO:0000256" key="2">
    <source>
        <dbReference type="ARBA" id="ARBA00022729"/>
    </source>
</evidence>
<dbReference type="InterPro" id="IPR032675">
    <property type="entry name" value="LRR_dom_sf"/>
</dbReference>
<dbReference type="Gene3D" id="3.80.10.10">
    <property type="entry name" value="Ribonuclease Inhibitor"/>
    <property type="match status" value="1"/>
</dbReference>
<dbReference type="SUPFAM" id="SSF52058">
    <property type="entry name" value="L domain-like"/>
    <property type="match status" value="1"/>
</dbReference>
<keyword evidence="1" id="KW-0433">Leucine-rich repeat</keyword>
<protein>
    <submittedName>
        <fullName evidence="5">Uncharacterized protein</fullName>
    </submittedName>
</protein>
<feature type="chain" id="PRO_5043876883" evidence="4">
    <location>
        <begin position="22"/>
        <end position="285"/>
    </location>
</feature>
<dbReference type="InterPro" id="IPR001611">
    <property type="entry name" value="Leu-rich_rpt"/>
</dbReference>
<accession>A0AAV6UEZ7</accession>
<reference evidence="5 6" key="1">
    <citation type="journal article" date="2022" name="Nat. Ecol. Evol.">
        <title>A masculinizing supergene underlies an exaggerated male reproductive morph in a spider.</title>
        <authorList>
            <person name="Hendrickx F."/>
            <person name="De Corte Z."/>
            <person name="Sonet G."/>
            <person name="Van Belleghem S.M."/>
            <person name="Kostlbacher S."/>
            <person name="Vangestel C."/>
        </authorList>
    </citation>
    <scope>NUCLEOTIDE SEQUENCE [LARGE SCALE GENOMIC DNA]</scope>
    <source>
        <strain evidence="5">W744_W776</strain>
    </source>
</reference>
<keyword evidence="3" id="KW-0677">Repeat</keyword>
<evidence type="ECO:0000256" key="1">
    <source>
        <dbReference type="ARBA" id="ARBA00022614"/>
    </source>
</evidence>
<name>A0AAV6UEZ7_9ARAC</name>
<dbReference type="AlphaFoldDB" id="A0AAV6UEZ7"/>
<dbReference type="InterPro" id="IPR052286">
    <property type="entry name" value="Wnt_signaling_inhibitor"/>
</dbReference>
<proteinExistence type="predicted"/>
<evidence type="ECO:0000313" key="5">
    <source>
        <dbReference type="EMBL" id="KAG8182231.1"/>
    </source>
</evidence>
<comment type="caution">
    <text evidence="5">The sequence shown here is derived from an EMBL/GenBank/DDBJ whole genome shotgun (WGS) entry which is preliminary data.</text>
</comment>
<evidence type="ECO:0000256" key="4">
    <source>
        <dbReference type="SAM" id="SignalP"/>
    </source>
</evidence>
<evidence type="ECO:0000313" key="6">
    <source>
        <dbReference type="Proteomes" id="UP000827092"/>
    </source>
</evidence>
<dbReference type="Pfam" id="PF13855">
    <property type="entry name" value="LRR_8"/>
    <property type="match status" value="1"/>
</dbReference>
<sequence length="285" mass="32940">MRMFHRELTLIICLAAVLVSAEMGCPSQEDVRPCECDPSENIMYPIVTLTCTKIDDSEVIQRVFENTKRYYFRTFALVESNLSYIPHMTLDDVKVITLSLYNVTLKYMFDEAPTDDTFLRELKAVRVKVLSGWDWKQLAGFKQLEQLDILDTPLKKLPADFRSSDHVPEEGNIRNFILMYNKISTVPSDMFSDMPLLGMVSLRGNMMAVLSEATFQPVVMSQLRYLDVTENPIQCDCRIAWVLQERRERISGKCYAPKALRDKAFNKLTREDIRCSNILLHSLQK</sequence>
<keyword evidence="6" id="KW-1185">Reference proteome</keyword>
<dbReference type="EMBL" id="JAFNEN010000474">
    <property type="protein sequence ID" value="KAG8182231.1"/>
    <property type="molecule type" value="Genomic_DNA"/>
</dbReference>
<dbReference type="PANTHER" id="PTHR24364:SF18">
    <property type="entry name" value="LP06937P"/>
    <property type="match status" value="1"/>
</dbReference>
<dbReference type="PANTHER" id="PTHR24364">
    <property type="entry name" value="LP06937P"/>
    <property type="match status" value="1"/>
</dbReference>
<gene>
    <name evidence="5" type="ORF">JTE90_002662</name>
</gene>